<keyword evidence="5" id="KW-1185">Reference proteome</keyword>
<keyword evidence="1" id="KW-0472">Membrane</keyword>
<dbReference type="EMBL" id="CP046051">
    <property type="protein sequence ID" value="QKN24179.1"/>
    <property type="molecule type" value="Genomic_DNA"/>
</dbReference>
<dbReference type="EMBL" id="CP046161">
    <property type="protein sequence ID" value="QKO30752.1"/>
    <property type="molecule type" value="Genomic_DNA"/>
</dbReference>
<evidence type="ECO:0000313" key="4">
    <source>
        <dbReference type="Proteomes" id="UP000501316"/>
    </source>
</evidence>
<reference evidence="3" key="3">
    <citation type="journal article" date="2022" name="Int. J. Syst. Evol. Microbiol.">
        <title>Caproicibacterium lactatifermentans sp. nov., isolated from pit clay used for the production of Chinese strong aroma-type liquor.</title>
        <authorList>
            <person name="Wang H."/>
            <person name="Gu Y."/>
            <person name="Zhao D."/>
            <person name="Qiao Z."/>
            <person name="Zheng J."/>
            <person name="Gao J."/>
            <person name="Ren C."/>
            <person name="Xu Y."/>
        </authorList>
    </citation>
    <scope>NUCLEOTIDE SEQUENCE</scope>
    <source>
        <strain evidence="3">JNU-WLY1368</strain>
    </source>
</reference>
<dbReference type="Proteomes" id="UP000501316">
    <property type="component" value="Chromosome"/>
</dbReference>
<reference evidence="4 5" key="1">
    <citation type="submission" date="2019-11" db="EMBL/GenBank/DDBJ databases">
        <authorList>
            <person name="Ren C."/>
            <person name="Wang H."/>
            <person name="Xu Y."/>
        </authorList>
    </citation>
    <scope>NUCLEOTIDE SEQUENCE [LARGE SCALE GENOMIC DNA]</scope>
    <source>
        <strain evidence="5">JNU-WLY1368</strain>
        <strain evidence="2 4">LBM 19010</strain>
    </source>
</reference>
<dbReference type="KEGG" id="clf:GJQ69_06590"/>
<keyword evidence="1" id="KW-0812">Transmembrane</keyword>
<evidence type="ECO:0000313" key="2">
    <source>
        <dbReference type="EMBL" id="QKN24179.1"/>
    </source>
</evidence>
<feature type="transmembrane region" description="Helical" evidence="1">
    <location>
        <begin position="31"/>
        <end position="49"/>
    </location>
</feature>
<reference evidence="3" key="2">
    <citation type="journal article" date="2021" name="Appl. Environ. Microbiol.">
        <title>Adaptability of a Caproate-Producing Bacterium Contributes to Its Dominance in an Anaerobic Fermentation System.</title>
        <authorList>
            <person name="Wang H."/>
            <person name="Gu Y."/>
            <person name="Zhou W."/>
            <person name="Zhao D."/>
            <person name="Qiao Z."/>
            <person name="Zheng J."/>
            <person name="Gao J."/>
            <person name="Chen X."/>
            <person name="Ren C."/>
            <person name="Xu Y."/>
        </authorList>
    </citation>
    <scope>NUCLEOTIDE SEQUENCE</scope>
    <source>
        <strain evidence="3">JNU-WLY1368</strain>
    </source>
</reference>
<dbReference type="AlphaFoldDB" id="A0A859DRQ6"/>
<evidence type="ECO:0008006" key="6">
    <source>
        <dbReference type="Google" id="ProtNLM"/>
    </source>
</evidence>
<proteinExistence type="predicted"/>
<evidence type="ECO:0000256" key="1">
    <source>
        <dbReference type="SAM" id="Phobius"/>
    </source>
</evidence>
<organism evidence="2 4">
    <name type="scientific">Caproicibacterium lactatifermentans</name>
    <dbReference type="NCBI Taxonomy" id="2666138"/>
    <lineage>
        <taxon>Bacteria</taxon>
        <taxon>Bacillati</taxon>
        <taxon>Bacillota</taxon>
        <taxon>Clostridia</taxon>
        <taxon>Eubacteriales</taxon>
        <taxon>Oscillospiraceae</taxon>
        <taxon>Caproicibacterium</taxon>
    </lineage>
</organism>
<sequence>MIRTWASGLCALAVAAAMVRILAPSGSMGKMLKLILGTMMLCVAIGPFLQGVPKMNLSSLQDSAASNTSSFSALVQQQKTDAAKKQIQEMAEVRLQQSGIAFRKVEVQLLSGTAEGSHTAKVTVTLPDSSNQARAESLLRESLGMEVEVKTVE</sequence>
<evidence type="ECO:0000313" key="5">
    <source>
        <dbReference type="Proteomes" id="UP000509623"/>
    </source>
</evidence>
<evidence type="ECO:0000313" key="3">
    <source>
        <dbReference type="EMBL" id="QKO30752.1"/>
    </source>
</evidence>
<dbReference type="RefSeq" id="WP_086035493.1">
    <property type="nucleotide sequence ID" value="NZ_CP046051.1"/>
</dbReference>
<gene>
    <name evidence="2" type="ORF">GJQ69_06590</name>
    <name evidence="3" type="ORF">GKP14_06935</name>
</gene>
<accession>A0A859DRQ6</accession>
<name>A0A859DRQ6_9FIRM</name>
<protein>
    <recommendedName>
        <fullName evidence="6">Stage III sporulation protein AF</fullName>
    </recommendedName>
</protein>
<keyword evidence="1" id="KW-1133">Transmembrane helix</keyword>
<dbReference type="Proteomes" id="UP000509623">
    <property type="component" value="Chromosome"/>
</dbReference>